<dbReference type="Proteomes" id="UP000176939">
    <property type="component" value="Unassembled WGS sequence"/>
</dbReference>
<dbReference type="SUPFAM" id="SSF141091">
    <property type="entry name" value="L21p-like"/>
    <property type="match status" value="1"/>
</dbReference>
<keyword evidence="2 4" id="KW-0689">Ribosomal protein</keyword>
<evidence type="ECO:0000256" key="4">
    <source>
        <dbReference type="HAMAP-Rule" id="MF_01363"/>
    </source>
</evidence>
<dbReference type="GO" id="GO:0019843">
    <property type="term" value="F:rRNA binding"/>
    <property type="evidence" value="ECO:0007669"/>
    <property type="project" value="UniProtKB-UniRule"/>
</dbReference>
<keyword evidence="4 5" id="KW-0694">RNA-binding</keyword>
<accession>A0A1F7WZW8</accession>
<dbReference type="GO" id="GO:0005737">
    <property type="term" value="C:cytoplasm"/>
    <property type="evidence" value="ECO:0007669"/>
    <property type="project" value="UniProtKB-ARBA"/>
</dbReference>
<evidence type="ECO:0000313" key="7">
    <source>
        <dbReference type="Proteomes" id="UP000176939"/>
    </source>
</evidence>
<comment type="function">
    <text evidence="4 5">This protein binds to 23S rRNA in the presence of protein L20.</text>
</comment>
<dbReference type="PANTHER" id="PTHR21349:SF0">
    <property type="entry name" value="LARGE RIBOSOMAL SUBUNIT PROTEIN BL21M"/>
    <property type="match status" value="1"/>
</dbReference>
<dbReference type="InterPro" id="IPR001787">
    <property type="entry name" value="Ribosomal_bL21"/>
</dbReference>
<keyword evidence="4 5" id="KW-0699">rRNA-binding</keyword>
<evidence type="ECO:0000313" key="6">
    <source>
        <dbReference type="EMBL" id="OGM08366.1"/>
    </source>
</evidence>
<gene>
    <name evidence="4" type="primary">rplU</name>
    <name evidence="6" type="ORF">A2Z67_06545</name>
</gene>
<dbReference type="GO" id="GO:0005840">
    <property type="term" value="C:ribosome"/>
    <property type="evidence" value="ECO:0007669"/>
    <property type="project" value="UniProtKB-KW"/>
</dbReference>
<protein>
    <recommendedName>
        <fullName evidence="4">Large ribosomal subunit protein bL21</fullName>
    </recommendedName>
</protein>
<name>A0A1F7WZW8_9BACT</name>
<evidence type="ECO:0000256" key="5">
    <source>
        <dbReference type="RuleBase" id="RU000562"/>
    </source>
</evidence>
<reference evidence="6 7" key="1">
    <citation type="journal article" date="2016" name="Nat. Commun.">
        <title>Thousands of microbial genomes shed light on interconnected biogeochemical processes in an aquifer system.</title>
        <authorList>
            <person name="Anantharaman K."/>
            <person name="Brown C.T."/>
            <person name="Hug L.A."/>
            <person name="Sharon I."/>
            <person name="Castelle C.J."/>
            <person name="Probst A.J."/>
            <person name="Thomas B.C."/>
            <person name="Singh A."/>
            <person name="Wilkins M.J."/>
            <person name="Karaoz U."/>
            <person name="Brodie E.L."/>
            <person name="Williams K.H."/>
            <person name="Hubbard S.S."/>
            <person name="Banfield J.F."/>
        </authorList>
    </citation>
    <scope>NUCLEOTIDE SEQUENCE [LARGE SCALE GENOMIC DNA]</scope>
</reference>
<dbReference type="InterPro" id="IPR028909">
    <property type="entry name" value="bL21-like"/>
</dbReference>
<dbReference type="AlphaFoldDB" id="A0A1F7WZW8"/>
<comment type="subunit">
    <text evidence="4">Part of the 50S ribosomal subunit. Contacts protein L20.</text>
</comment>
<dbReference type="Pfam" id="PF00829">
    <property type="entry name" value="Ribosomal_L21p"/>
    <property type="match status" value="1"/>
</dbReference>
<comment type="similarity">
    <text evidence="1 4 5">Belongs to the bacterial ribosomal protein bL21 family.</text>
</comment>
<dbReference type="GO" id="GO:1990904">
    <property type="term" value="C:ribonucleoprotein complex"/>
    <property type="evidence" value="ECO:0007669"/>
    <property type="project" value="UniProtKB-KW"/>
</dbReference>
<dbReference type="GO" id="GO:0006412">
    <property type="term" value="P:translation"/>
    <property type="evidence" value="ECO:0007669"/>
    <property type="project" value="UniProtKB-UniRule"/>
</dbReference>
<keyword evidence="3 4" id="KW-0687">Ribonucleoprotein</keyword>
<comment type="caution">
    <text evidence="6">The sequence shown here is derived from an EMBL/GenBank/DDBJ whole genome shotgun (WGS) entry which is preliminary data.</text>
</comment>
<organism evidence="6 7">
    <name type="scientific">Candidatus Woesebacteria bacterium RBG_13_36_22</name>
    <dbReference type="NCBI Taxonomy" id="1802478"/>
    <lineage>
        <taxon>Bacteria</taxon>
        <taxon>Candidatus Woeseibacteriota</taxon>
    </lineage>
</organism>
<evidence type="ECO:0000256" key="3">
    <source>
        <dbReference type="ARBA" id="ARBA00023274"/>
    </source>
</evidence>
<evidence type="ECO:0000256" key="2">
    <source>
        <dbReference type="ARBA" id="ARBA00022980"/>
    </source>
</evidence>
<sequence length="103" mass="11902">MDTKYAVIKIQGSQYRVSEKEEILVNKISGKPEMDILLFVQGEKVIVGKPFVKDAVVQCKVLGEEKGKKIDVIKFKAKSRYRRKTGFRPQYTRLLIEKISLKK</sequence>
<proteinExistence type="inferred from homology"/>
<dbReference type="NCBIfam" id="TIGR00061">
    <property type="entry name" value="L21"/>
    <property type="match status" value="1"/>
</dbReference>
<dbReference type="PANTHER" id="PTHR21349">
    <property type="entry name" value="50S RIBOSOMAL PROTEIN L21"/>
    <property type="match status" value="1"/>
</dbReference>
<dbReference type="InterPro" id="IPR036164">
    <property type="entry name" value="bL21-like_sf"/>
</dbReference>
<dbReference type="EMBL" id="MGFQ01000049">
    <property type="protein sequence ID" value="OGM08366.1"/>
    <property type="molecule type" value="Genomic_DNA"/>
</dbReference>
<dbReference type="GO" id="GO:0003735">
    <property type="term" value="F:structural constituent of ribosome"/>
    <property type="evidence" value="ECO:0007669"/>
    <property type="project" value="InterPro"/>
</dbReference>
<dbReference type="HAMAP" id="MF_01363">
    <property type="entry name" value="Ribosomal_bL21"/>
    <property type="match status" value="1"/>
</dbReference>
<evidence type="ECO:0000256" key="1">
    <source>
        <dbReference type="ARBA" id="ARBA00008563"/>
    </source>
</evidence>